<protein>
    <submittedName>
        <fullName evidence="2">Uncharacterized protein</fullName>
    </submittedName>
</protein>
<reference evidence="2 3" key="1">
    <citation type="submission" date="2021-06" db="EMBL/GenBank/DDBJ databases">
        <authorList>
            <person name="Criscuolo A."/>
        </authorList>
    </citation>
    <scope>NUCLEOTIDE SEQUENCE [LARGE SCALE GENOMIC DNA]</scope>
    <source>
        <strain evidence="3">CIP 111802</strain>
    </source>
</reference>
<keyword evidence="1" id="KW-1133">Transmembrane helix</keyword>
<dbReference type="EMBL" id="CAJVCE010000051">
    <property type="protein sequence ID" value="CAG7658929.1"/>
    <property type="molecule type" value="Genomic_DNA"/>
</dbReference>
<dbReference type="PROSITE" id="PS51257">
    <property type="entry name" value="PROKAR_LIPOPROTEIN"/>
    <property type="match status" value="1"/>
</dbReference>
<feature type="transmembrane region" description="Helical" evidence="1">
    <location>
        <begin position="195"/>
        <end position="215"/>
    </location>
</feature>
<evidence type="ECO:0000313" key="2">
    <source>
        <dbReference type="EMBL" id="CAG7658929.1"/>
    </source>
</evidence>
<feature type="transmembrane region" description="Helical" evidence="1">
    <location>
        <begin position="154"/>
        <end position="175"/>
    </location>
</feature>
<feature type="transmembrane region" description="Helical" evidence="1">
    <location>
        <begin position="80"/>
        <end position="101"/>
    </location>
</feature>
<dbReference type="Proteomes" id="UP000730618">
    <property type="component" value="Unassembled WGS sequence"/>
</dbReference>
<evidence type="ECO:0000256" key="1">
    <source>
        <dbReference type="SAM" id="Phobius"/>
    </source>
</evidence>
<feature type="transmembrane region" description="Helical" evidence="1">
    <location>
        <begin position="7"/>
        <end position="30"/>
    </location>
</feature>
<gene>
    <name evidence="2" type="ORF">PAECIP111802_07219</name>
</gene>
<name>A0ABM8VUG9_9BACL</name>
<comment type="caution">
    <text evidence="2">The sequence shown here is derived from an EMBL/GenBank/DDBJ whole genome shotgun (WGS) entry which is preliminary data.</text>
</comment>
<dbReference type="RefSeq" id="WP_218103339.1">
    <property type="nucleotide sequence ID" value="NZ_CAJVCE010000051.1"/>
</dbReference>
<feature type="transmembrane region" description="Helical" evidence="1">
    <location>
        <begin position="42"/>
        <end position="68"/>
    </location>
</feature>
<accession>A0ABM8VUG9</accession>
<organism evidence="2 3">
    <name type="scientific">Paenibacillus allorhizosphaerae</name>
    <dbReference type="NCBI Taxonomy" id="2849866"/>
    <lineage>
        <taxon>Bacteria</taxon>
        <taxon>Bacillati</taxon>
        <taxon>Bacillota</taxon>
        <taxon>Bacilli</taxon>
        <taxon>Bacillales</taxon>
        <taxon>Paenibacillaceae</taxon>
        <taxon>Paenibacillus</taxon>
    </lineage>
</organism>
<sequence>MFKREGTLPFFIGVCLIISCVLFTILNYPIGLTHFDFYEPGYFFGSLIEVVMLYSFSAVGVILLFSPFKDSLDVKKNKHAVIYWFFILLPIIPIVWFMFLMRKLSTSLAVVMTTAVTGLLAIAIIIPITRFTISFVSGHWMDLGLKNPVVQPSYIYYLLVAIVSILFAYIGSWVFNPVASLFGNKKVNVDRKKMSQYLTVLLGILFIVVSGLGSLGEFNEDTKASLDAVKDSSAVYGSISLIVSFIPRKKKKTHDDVQLN</sequence>
<feature type="transmembrane region" description="Helical" evidence="1">
    <location>
        <begin position="107"/>
        <end position="133"/>
    </location>
</feature>
<keyword evidence="1" id="KW-0472">Membrane</keyword>
<evidence type="ECO:0000313" key="3">
    <source>
        <dbReference type="Proteomes" id="UP000730618"/>
    </source>
</evidence>
<keyword evidence="3" id="KW-1185">Reference proteome</keyword>
<proteinExistence type="predicted"/>
<keyword evidence="1" id="KW-0812">Transmembrane</keyword>